<evidence type="ECO:0000313" key="2">
    <source>
        <dbReference type="Proteomes" id="UP000319383"/>
    </source>
</evidence>
<evidence type="ECO:0000313" key="1">
    <source>
        <dbReference type="EMBL" id="QDU43593.1"/>
    </source>
</evidence>
<dbReference type="RefSeq" id="WP_145375766.1">
    <property type="nucleotide sequence ID" value="NZ_CP036270.1"/>
</dbReference>
<dbReference type="Proteomes" id="UP000319383">
    <property type="component" value="Chromosome"/>
</dbReference>
<protein>
    <submittedName>
        <fullName evidence="1">Uncharacterized protein</fullName>
    </submittedName>
</protein>
<dbReference type="AlphaFoldDB" id="A0A517ZM83"/>
<name>A0A517ZM83_9PLAN</name>
<reference evidence="1 2" key="1">
    <citation type="submission" date="2019-02" db="EMBL/GenBank/DDBJ databases">
        <title>Deep-cultivation of Planctomycetes and their phenomic and genomic characterization uncovers novel biology.</title>
        <authorList>
            <person name="Wiegand S."/>
            <person name="Jogler M."/>
            <person name="Boedeker C."/>
            <person name="Pinto D."/>
            <person name="Vollmers J."/>
            <person name="Rivas-Marin E."/>
            <person name="Kohn T."/>
            <person name="Peeters S.H."/>
            <person name="Heuer A."/>
            <person name="Rast P."/>
            <person name="Oberbeckmann S."/>
            <person name="Bunk B."/>
            <person name="Jeske O."/>
            <person name="Meyerdierks A."/>
            <person name="Storesund J.E."/>
            <person name="Kallscheuer N."/>
            <person name="Luecker S."/>
            <person name="Lage O.M."/>
            <person name="Pohl T."/>
            <person name="Merkel B.J."/>
            <person name="Hornburger P."/>
            <person name="Mueller R.-W."/>
            <person name="Bruemmer F."/>
            <person name="Labrenz M."/>
            <person name="Spormann A.M."/>
            <person name="Op den Camp H."/>
            <person name="Overmann J."/>
            <person name="Amann R."/>
            <person name="Jetten M.S.M."/>
            <person name="Mascher T."/>
            <person name="Medema M.H."/>
            <person name="Devos D.P."/>
            <person name="Kaster A.-K."/>
            <person name="Ovreas L."/>
            <person name="Rohde M."/>
            <person name="Galperin M.Y."/>
            <person name="Jogler C."/>
        </authorList>
    </citation>
    <scope>NUCLEOTIDE SEQUENCE [LARGE SCALE GENOMIC DNA]</scope>
    <source>
        <strain evidence="1 2">Mal52</strain>
    </source>
</reference>
<accession>A0A517ZM83</accession>
<sequence>MSFDLFLVTFRDGSSAPADDVAARAVLDSFEYDFRPKFQAYEITVDDGKHLEFSAGGLHDDDEFSGGMFALHDFSRDIMQFIYEFSKAAGSVIFPAMDPPCILIPRDDLLKHLPEDFPSDFTNFPINSGEEMLIVLKEGYDAWSAFRDRVRDSDVGDNPSSNDI</sequence>
<dbReference type="EMBL" id="CP036276">
    <property type="protein sequence ID" value="QDU43593.1"/>
    <property type="molecule type" value="Genomic_DNA"/>
</dbReference>
<organism evidence="1 2">
    <name type="scientific">Symmachiella dynata</name>
    <dbReference type="NCBI Taxonomy" id="2527995"/>
    <lineage>
        <taxon>Bacteria</taxon>
        <taxon>Pseudomonadati</taxon>
        <taxon>Planctomycetota</taxon>
        <taxon>Planctomycetia</taxon>
        <taxon>Planctomycetales</taxon>
        <taxon>Planctomycetaceae</taxon>
        <taxon>Symmachiella</taxon>
    </lineage>
</organism>
<proteinExistence type="predicted"/>
<gene>
    <name evidence="1" type="ORF">Mal52_20690</name>
</gene>
<keyword evidence="2" id="KW-1185">Reference proteome</keyword>
<dbReference type="KEGG" id="sdyn:Mal52_20690"/>
<dbReference type="OrthoDB" id="274371at2"/>